<evidence type="ECO:0000256" key="2">
    <source>
        <dbReference type="PIRSR" id="PIRSR006232-1"/>
    </source>
</evidence>
<dbReference type="InterPro" id="IPR012093">
    <property type="entry name" value="Pirin"/>
</dbReference>
<evidence type="ECO:0000256" key="1">
    <source>
        <dbReference type="ARBA" id="ARBA00008416"/>
    </source>
</evidence>
<dbReference type="GO" id="GO:0046872">
    <property type="term" value="F:metal ion binding"/>
    <property type="evidence" value="ECO:0007669"/>
    <property type="project" value="UniProtKB-KW"/>
</dbReference>
<keyword evidence="2" id="KW-0479">Metal-binding</keyword>
<feature type="binding site" evidence="2">
    <location>
        <position position="117"/>
    </location>
    <ligand>
        <name>Fe cation</name>
        <dbReference type="ChEBI" id="CHEBI:24875"/>
    </ligand>
</feature>
<evidence type="ECO:0000256" key="3">
    <source>
        <dbReference type="RuleBase" id="RU003457"/>
    </source>
</evidence>
<dbReference type="SUPFAM" id="SSF51182">
    <property type="entry name" value="RmlC-like cupins"/>
    <property type="match status" value="1"/>
</dbReference>
<dbReference type="InterPro" id="IPR008778">
    <property type="entry name" value="Pirin_C_dom"/>
</dbReference>
<keyword evidence="8" id="KW-1185">Reference proteome</keyword>
<evidence type="ECO:0000313" key="7">
    <source>
        <dbReference type="EMBL" id="WCO66949.1"/>
    </source>
</evidence>
<sequence length="306" mass="32479">MSGPVRSEDLSPDPEAPPDEPEVEVTPSREATIGELTVRRALPHRARRTVGAWCFVDHMGPTEGGLDIGPHPHIGLQTVTWLLSGEVLHTDSLGTEQPIRPGQLNLMTAGHGIAHAEDGRHGPYHGAQLWVAQPEATRHGPPAFAHHAELPRVDVGAAVATVLVGTLAGATSPARTDTPLVGAELALRPGTTEVGLDPSFEHAVVVLEGRATVAGVEVTPGHLAHLGLGRDEVALHADDDARLLLLGGEPFEATPLMWWNYVARTPDEVQQAHDDWEAGSDRFGTVPTPLPRVPSQPPIGLRRPPG</sequence>
<organism evidence="7 8">
    <name type="scientific">Iamia majanohamensis</name>
    <dbReference type="NCBI Taxonomy" id="467976"/>
    <lineage>
        <taxon>Bacteria</taxon>
        <taxon>Bacillati</taxon>
        <taxon>Actinomycetota</taxon>
        <taxon>Acidimicrobiia</taxon>
        <taxon>Acidimicrobiales</taxon>
        <taxon>Iamiaceae</taxon>
        <taxon>Iamia</taxon>
    </lineage>
</organism>
<feature type="region of interest" description="Disordered" evidence="4">
    <location>
        <begin position="1"/>
        <end position="27"/>
    </location>
</feature>
<feature type="binding site" evidence="2">
    <location>
        <position position="73"/>
    </location>
    <ligand>
        <name>Fe cation</name>
        <dbReference type="ChEBI" id="CHEBI:24875"/>
    </ligand>
</feature>
<evidence type="ECO:0000256" key="4">
    <source>
        <dbReference type="SAM" id="MobiDB-lite"/>
    </source>
</evidence>
<evidence type="ECO:0000259" key="5">
    <source>
        <dbReference type="Pfam" id="PF02678"/>
    </source>
</evidence>
<feature type="region of interest" description="Disordered" evidence="4">
    <location>
        <begin position="276"/>
        <end position="306"/>
    </location>
</feature>
<dbReference type="PANTHER" id="PTHR13903">
    <property type="entry name" value="PIRIN-RELATED"/>
    <property type="match status" value="1"/>
</dbReference>
<dbReference type="InterPro" id="IPR003829">
    <property type="entry name" value="Pirin_N_dom"/>
</dbReference>
<dbReference type="PIRSF" id="PIRSF006232">
    <property type="entry name" value="Pirin"/>
    <property type="match status" value="1"/>
</dbReference>
<proteinExistence type="inferred from homology"/>
<evidence type="ECO:0000259" key="6">
    <source>
        <dbReference type="Pfam" id="PF05726"/>
    </source>
</evidence>
<gene>
    <name evidence="7" type="ORF">PO878_20865</name>
</gene>
<feature type="binding site" evidence="2">
    <location>
        <position position="115"/>
    </location>
    <ligand>
        <name>Fe cation</name>
        <dbReference type="ChEBI" id="CHEBI:24875"/>
    </ligand>
</feature>
<comment type="cofactor">
    <cofactor evidence="2">
        <name>Fe cation</name>
        <dbReference type="ChEBI" id="CHEBI:24875"/>
    </cofactor>
    <text evidence="2">Binds 1 Fe cation per subunit.</text>
</comment>
<dbReference type="RefSeq" id="WP_272736471.1">
    <property type="nucleotide sequence ID" value="NZ_CP116942.1"/>
</dbReference>
<comment type="similarity">
    <text evidence="1 3">Belongs to the pirin family.</text>
</comment>
<dbReference type="Pfam" id="PF05726">
    <property type="entry name" value="Pirin_C"/>
    <property type="match status" value="1"/>
</dbReference>
<evidence type="ECO:0000313" key="8">
    <source>
        <dbReference type="Proteomes" id="UP001216390"/>
    </source>
</evidence>
<dbReference type="EMBL" id="CP116942">
    <property type="protein sequence ID" value="WCO66949.1"/>
    <property type="molecule type" value="Genomic_DNA"/>
</dbReference>
<feature type="domain" description="Pirin C-terminal" evidence="6">
    <location>
        <begin position="191"/>
        <end position="279"/>
    </location>
</feature>
<feature type="compositionally biased region" description="Acidic residues" evidence="4">
    <location>
        <begin position="10"/>
        <end position="23"/>
    </location>
</feature>
<dbReference type="AlphaFoldDB" id="A0AAE9Y5I8"/>
<dbReference type="CDD" id="cd02909">
    <property type="entry name" value="cupin_pirin_N"/>
    <property type="match status" value="1"/>
</dbReference>
<dbReference type="CDD" id="cd02247">
    <property type="entry name" value="cupin_pirin_C"/>
    <property type="match status" value="1"/>
</dbReference>
<dbReference type="Proteomes" id="UP001216390">
    <property type="component" value="Chromosome"/>
</dbReference>
<dbReference type="PANTHER" id="PTHR13903:SF8">
    <property type="entry name" value="PIRIN"/>
    <property type="match status" value="1"/>
</dbReference>
<feature type="compositionally biased region" description="Pro residues" evidence="4">
    <location>
        <begin position="288"/>
        <end position="297"/>
    </location>
</feature>
<keyword evidence="2" id="KW-0408">Iron</keyword>
<accession>A0AAE9Y5I8</accession>
<dbReference type="Gene3D" id="2.60.120.10">
    <property type="entry name" value="Jelly Rolls"/>
    <property type="match status" value="2"/>
</dbReference>
<feature type="binding site" evidence="2">
    <location>
        <position position="71"/>
    </location>
    <ligand>
        <name>Fe cation</name>
        <dbReference type="ChEBI" id="CHEBI:24875"/>
    </ligand>
</feature>
<protein>
    <submittedName>
        <fullName evidence="7">Pirin family protein</fullName>
    </submittedName>
</protein>
<dbReference type="InterPro" id="IPR011051">
    <property type="entry name" value="RmlC_Cupin_sf"/>
</dbReference>
<feature type="domain" description="Pirin N-terminal" evidence="5">
    <location>
        <begin position="37"/>
        <end position="131"/>
    </location>
</feature>
<dbReference type="Pfam" id="PF02678">
    <property type="entry name" value="Pirin"/>
    <property type="match status" value="1"/>
</dbReference>
<reference evidence="7" key="1">
    <citation type="submission" date="2023-01" db="EMBL/GenBank/DDBJ databases">
        <title>The diversity of Class Acidimicrobiia in South China Sea sediment environments and the proposal of Iamia marina sp. nov., a novel species of the genus Iamia.</title>
        <authorList>
            <person name="He Y."/>
            <person name="Tian X."/>
        </authorList>
    </citation>
    <scope>NUCLEOTIDE SEQUENCE</scope>
    <source>
        <strain evidence="7">DSM 19957</strain>
    </source>
</reference>
<dbReference type="KEGG" id="ima:PO878_20865"/>
<dbReference type="InterPro" id="IPR014710">
    <property type="entry name" value="RmlC-like_jellyroll"/>
</dbReference>
<name>A0AAE9Y5I8_9ACTN</name>